<evidence type="ECO:0000313" key="3">
    <source>
        <dbReference type="Proteomes" id="UP000450676"/>
    </source>
</evidence>
<accession>A0A7X4KQ42</accession>
<evidence type="ECO:0000256" key="1">
    <source>
        <dbReference type="SAM" id="Phobius"/>
    </source>
</evidence>
<organism evidence="2 3">
    <name type="scientific">Pseudoduganella aquatica</name>
    <dbReference type="NCBI Taxonomy" id="2660641"/>
    <lineage>
        <taxon>Bacteria</taxon>
        <taxon>Pseudomonadati</taxon>
        <taxon>Pseudomonadota</taxon>
        <taxon>Betaproteobacteria</taxon>
        <taxon>Burkholderiales</taxon>
        <taxon>Oxalobacteraceae</taxon>
        <taxon>Telluria group</taxon>
        <taxon>Pseudoduganella</taxon>
    </lineage>
</organism>
<keyword evidence="1" id="KW-1133">Transmembrane helix</keyword>
<dbReference type="EMBL" id="WWCU01000049">
    <property type="protein sequence ID" value="MYN10948.1"/>
    <property type="molecule type" value="Genomic_DNA"/>
</dbReference>
<keyword evidence="1" id="KW-0472">Membrane</keyword>
<proteinExistence type="predicted"/>
<feature type="transmembrane region" description="Helical" evidence="1">
    <location>
        <begin position="27"/>
        <end position="47"/>
    </location>
</feature>
<comment type="caution">
    <text evidence="2">The sequence shown here is derived from an EMBL/GenBank/DDBJ whole genome shotgun (WGS) entry which is preliminary data.</text>
</comment>
<keyword evidence="3" id="KW-1185">Reference proteome</keyword>
<reference evidence="2 3" key="1">
    <citation type="submission" date="2019-12" db="EMBL/GenBank/DDBJ databases">
        <title>Novel species isolated from a subtropical stream in China.</title>
        <authorList>
            <person name="Lu H."/>
        </authorList>
    </citation>
    <scope>NUCLEOTIDE SEQUENCE [LARGE SCALE GENOMIC DNA]</scope>
    <source>
        <strain evidence="2 3">FT127W</strain>
    </source>
</reference>
<sequence>MTSIEQRLLACEQENVRLRKRLNRQNGLWVAGLLLLAGGGAMAGASLKNAIFDSVRAKEVVVVDGKGIVRARLGGDLPDAVMAGGHVSKRGSKAAGMIIYDEEGIERGGYVTQDNGSNAMLTLDSKHRMAAIMVAGPDPSQDSALTLITKDGGIELRSDGNGSRLSVRDKAGLTYQQPAITALTPDSCIHYKQIELKYPGQRSCQARFPEAACKACLGD</sequence>
<name>A0A7X4KQ42_9BURK</name>
<dbReference type="AlphaFoldDB" id="A0A7X4KQ42"/>
<evidence type="ECO:0000313" key="2">
    <source>
        <dbReference type="EMBL" id="MYN10948.1"/>
    </source>
</evidence>
<dbReference type="RefSeq" id="WP_161075227.1">
    <property type="nucleotide sequence ID" value="NZ_WWCU01000049.1"/>
</dbReference>
<gene>
    <name evidence="2" type="ORF">GTP77_26880</name>
</gene>
<protein>
    <submittedName>
        <fullName evidence="2">Uncharacterized protein</fullName>
    </submittedName>
</protein>
<keyword evidence="1" id="KW-0812">Transmembrane</keyword>
<dbReference type="Proteomes" id="UP000450676">
    <property type="component" value="Unassembled WGS sequence"/>
</dbReference>